<organism evidence="1">
    <name type="scientific">Triticum urartu</name>
    <name type="common">Red wild einkorn</name>
    <name type="synonym">Crithodium urartu</name>
    <dbReference type="NCBI Taxonomy" id="4572"/>
    <lineage>
        <taxon>Eukaryota</taxon>
        <taxon>Viridiplantae</taxon>
        <taxon>Streptophyta</taxon>
        <taxon>Embryophyta</taxon>
        <taxon>Tracheophyta</taxon>
        <taxon>Spermatophyta</taxon>
        <taxon>Magnoliopsida</taxon>
        <taxon>Liliopsida</taxon>
        <taxon>Poales</taxon>
        <taxon>Poaceae</taxon>
        <taxon>BOP clade</taxon>
        <taxon>Pooideae</taxon>
        <taxon>Triticodae</taxon>
        <taxon>Triticeae</taxon>
        <taxon>Triticinae</taxon>
        <taxon>Triticum</taxon>
    </lineage>
</organism>
<sequence>MALQKEPKVKKSGKNEKADMSEFTAQSDSIGFKIVEVAHGLWRLLIILAVCKLQKHCKEFEPFIENEMLLNTVTDEEWSCIRLLLSREETFAFTWVSVYTKSVKDLSSVHGCMPQDMPRGPYKTHPYFVTGDIYTLRIGTTIETIVQILEHSLCFTVTIT</sequence>
<protein>
    <submittedName>
        <fullName evidence="1">Uncharacterized protein</fullName>
    </submittedName>
</protein>
<dbReference type="EMBL" id="KD205107">
    <property type="protein sequence ID" value="EMS52608.1"/>
    <property type="molecule type" value="Genomic_DNA"/>
</dbReference>
<proteinExistence type="predicted"/>
<reference evidence="1" key="1">
    <citation type="journal article" date="2013" name="Nature">
        <title>Draft genome of the wheat A-genome progenitor Triticum urartu.</title>
        <authorList>
            <person name="Ling H.Q."/>
            <person name="Zhao S."/>
            <person name="Liu D."/>
            <person name="Wang J."/>
            <person name="Sun H."/>
            <person name="Zhang C."/>
            <person name="Fan H."/>
            <person name="Li D."/>
            <person name="Dong L."/>
            <person name="Tao Y."/>
            <person name="Gao C."/>
            <person name="Wu H."/>
            <person name="Li Y."/>
            <person name="Cui Y."/>
            <person name="Guo X."/>
            <person name="Zheng S."/>
            <person name="Wang B."/>
            <person name="Yu K."/>
            <person name="Liang Q."/>
            <person name="Yang W."/>
            <person name="Lou X."/>
            <person name="Chen J."/>
            <person name="Feng M."/>
            <person name="Jian J."/>
            <person name="Zhang X."/>
            <person name="Luo G."/>
            <person name="Jiang Y."/>
            <person name="Liu J."/>
            <person name="Wang Z."/>
            <person name="Sha Y."/>
            <person name="Zhang B."/>
            <person name="Wu H."/>
            <person name="Tang D."/>
            <person name="Shen Q."/>
            <person name="Xue P."/>
            <person name="Zou S."/>
            <person name="Wang X."/>
            <person name="Liu X."/>
            <person name="Wang F."/>
            <person name="Yang Y."/>
            <person name="An X."/>
            <person name="Dong Z."/>
            <person name="Zhang K."/>
            <person name="Zhang X."/>
            <person name="Luo M.C."/>
            <person name="Dvorak J."/>
            <person name="Tong Y."/>
            <person name="Wang J."/>
            <person name="Yang H."/>
            <person name="Li Z."/>
            <person name="Wang D."/>
            <person name="Zhang A."/>
            <person name="Wang J."/>
        </authorList>
    </citation>
    <scope>NUCLEOTIDE SEQUENCE</scope>
</reference>
<name>M7YPT7_TRIUA</name>
<accession>M7YPT7</accession>
<evidence type="ECO:0000313" key="1">
    <source>
        <dbReference type="EMBL" id="EMS52608.1"/>
    </source>
</evidence>
<gene>
    <name evidence="1" type="ORF">TRIUR3_10495</name>
</gene>
<dbReference type="AlphaFoldDB" id="M7YPT7"/>